<dbReference type="InterPro" id="IPR006140">
    <property type="entry name" value="D-isomer_DH_NAD-bd"/>
</dbReference>
<keyword evidence="1" id="KW-0560">Oxidoreductase</keyword>
<sequence length="310" mass="35954">MRINNILVVSPMFKELQTIIQKEKLQKNFRFMPEEKFTQEDLDWADALVSFHLQSNIDYRHVQWVHSLGAGVDRFLFKKDWDESVLLTRTICSFGQRIAEYCLSYILKDLQFHNQFEELKQQKKWYPITPKLLNEQKVMIYGTGEIGQTIAKIFASFGVEVYGVSLSGKEKEFFKEVMTVKEHYDRLPDIGYLINTLPLTELTEKLFKENIFQRLSEAGFINVGRGASLDEDALLDALDHNHLRFAVLDVFTEEPLPKDHSLWAHPKVLITPHISAVTTPAEGAYCFLETLRNIEEGKPLHNKVNVKKGY</sequence>
<dbReference type="InterPro" id="IPR036291">
    <property type="entry name" value="NAD(P)-bd_dom_sf"/>
</dbReference>
<proteinExistence type="predicted"/>
<dbReference type="Gene3D" id="3.40.50.720">
    <property type="entry name" value="NAD(P)-binding Rossmann-like Domain"/>
    <property type="match status" value="2"/>
</dbReference>
<reference evidence="4 5" key="1">
    <citation type="journal article" date="2023" name="Antonie Van Leeuwenhoek">
        <title>Unveiling the genomic potential of a novel thermostable glycoside hydrolases producing Neobacillus sedimentimangrovi UE25.</title>
        <authorList>
            <person name="Ejaz U."/>
            <person name="Saleem F."/>
            <person name="Rashid R."/>
            <person name="Hasan K.A."/>
            <person name="Syed M.N."/>
            <person name="Sohail M."/>
        </authorList>
    </citation>
    <scope>NUCLEOTIDE SEQUENCE [LARGE SCALE GENOMIC DNA]</scope>
    <source>
        <strain evidence="4 5">UE25</strain>
    </source>
</reference>
<evidence type="ECO:0000313" key="5">
    <source>
        <dbReference type="Proteomes" id="UP001162836"/>
    </source>
</evidence>
<dbReference type="EMBL" id="JAJODE010000014">
    <property type="protein sequence ID" value="MCD4838617.1"/>
    <property type="molecule type" value="Genomic_DNA"/>
</dbReference>
<dbReference type="SUPFAM" id="SSF51735">
    <property type="entry name" value="NAD(P)-binding Rossmann-fold domains"/>
    <property type="match status" value="1"/>
</dbReference>
<gene>
    <name evidence="4" type="ORF">LRS37_06975</name>
</gene>
<organism evidence="4 5">
    <name type="scientific">Neobacillus sedimentimangrovi</name>
    <dbReference type="NCBI Taxonomy" id="2699460"/>
    <lineage>
        <taxon>Bacteria</taxon>
        <taxon>Bacillati</taxon>
        <taxon>Bacillota</taxon>
        <taxon>Bacilli</taxon>
        <taxon>Bacillales</taxon>
        <taxon>Bacillaceae</taxon>
        <taxon>Neobacillus</taxon>
    </lineage>
</organism>
<evidence type="ECO:0000256" key="2">
    <source>
        <dbReference type="ARBA" id="ARBA00023027"/>
    </source>
</evidence>
<accession>A0ABS8QHR4</accession>
<dbReference type="PANTHER" id="PTHR43333">
    <property type="entry name" value="2-HACID_DH_C DOMAIN-CONTAINING PROTEIN"/>
    <property type="match status" value="1"/>
</dbReference>
<dbReference type="PANTHER" id="PTHR43333:SF1">
    <property type="entry name" value="D-ISOMER SPECIFIC 2-HYDROXYACID DEHYDROGENASE NAD-BINDING DOMAIN-CONTAINING PROTEIN"/>
    <property type="match status" value="1"/>
</dbReference>
<evidence type="ECO:0000313" key="4">
    <source>
        <dbReference type="EMBL" id="MCD4838617.1"/>
    </source>
</evidence>
<dbReference type="Proteomes" id="UP001162836">
    <property type="component" value="Unassembled WGS sequence"/>
</dbReference>
<name>A0ABS8QHR4_9BACI</name>
<dbReference type="CDD" id="cd05300">
    <property type="entry name" value="2-Hacid_dh_1"/>
    <property type="match status" value="1"/>
</dbReference>
<keyword evidence="2" id="KW-0520">NAD</keyword>
<dbReference type="RefSeq" id="WP_231314643.1">
    <property type="nucleotide sequence ID" value="NZ_JAJODE010000014.1"/>
</dbReference>
<dbReference type="Pfam" id="PF02826">
    <property type="entry name" value="2-Hacid_dh_C"/>
    <property type="match status" value="1"/>
</dbReference>
<comment type="caution">
    <text evidence="4">The sequence shown here is derived from an EMBL/GenBank/DDBJ whole genome shotgun (WGS) entry which is preliminary data.</text>
</comment>
<evidence type="ECO:0000256" key="1">
    <source>
        <dbReference type="ARBA" id="ARBA00023002"/>
    </source>
</evidence>
<protein>
    <submittedName>
        <fullName evidence="4">D-2-hydroxyacid dehydrogenase</fullName>
    </submittedName>
</protein>
<keyword evidence="5" id="KW-1185">Reference proteome</keyword>
<evidence type="ECO:0000259" key="3">
    <source>
        <dbReference type="Pfam" id="PF02826"/>
    </source>
</evidence>
<feature type="domain" description="D-isomer specific 2-hydroxyacid dehydrogenase NAD-binding" evidence="3">
    <location>
        <begin position="105"/>
        <end position="275"/>
    </location>
</feature>